<dbReference type="SUPFAM" id="SSF53335">
    <property type="entry name" value="S-adenosyl-L-methionine-dependent methyltransferases"/>
    <property type="match status" value="1"/>
</dbReference>
<comment type="caution">
    <text evidence="8">The sequence shown here is derived from an EMBL/GenBank/DDBJ whole genome shotgun (WGS) entry which is preliminary data.</text>
</comment>
<dbReference type="Pfam" id="PF05175">
    <property type="entry name" value="MTS"/>
    <property type="match status" value="1"/>
</dbReference>
<dbReference type="Proteomes" id="UP001501074">
    <property type="component" value="Unassembled WGS sequence"/>
</dbReference>
<dbReference type="InterPro" id="IPR007848">
    <property type="entry name" value="Small_mtfrase_dom"/>
</dbReference>
<accession>A0ABP6ZWN4</accession>
<dbReference type="RefSeq" id="WP_231480837.1">
    <property type="nucleotide sequence ID" value="NZ_BAAAZO010000006.1"/>
</dbReference>
<keyword evidence="9" id="KW-1185">Reference proteome</keyword>
<dbReference type="Gene3D" id="3.40.50.150">
    <property type="entry name" value="Vaccinia Virus protein VP39"/>
    <property type="match status" value="1"/>
</dbReference>
<evidence type="ECO:0000256" key="1">
    <source>
        <dbReference type="ARBA" id="ARBA00022603"/>
    </source>
</evidence>
<dbReference type="InterPro" id="IPR040758">
    <property type="entry name" value="PrmC_N"/>
</dbReference>
<evidence type="ECO:0000259" key="6">
    <source>
        <dbReference type="Pfam" id="PF05175"/>
    </source>
</evidence>
<dbReference type="InterPro" id="IPR029063">
    <property type="entry name" value="SAM-dependent_MTases_sf"/>
</dbReference>
<dbReference type="InterPro" id="IPR002052">
    <property type="entry name" value="DNA_methylase_N6_adenine_CS"/>
</dbReference>
<protein>
    <recommendedName>
        <fullName evidence="5">Release factor glutamine methyltransferase</fullName>
        <shortName evidence="5">RF MTase</shortName>
        <ecNumber evidence="5">2.1.1.297</ecNumber>
    </recommendedName>
    <alternativeName>
        <fullName evidence="5">N5-glutamine methyltransferase PrmC</fullName>
    </alternativeName>
    <alternativeName>
        <fullName evidence="5">Protein-(glutamine-N5) MTase PrmC</fullName>
    </alternativeName>
    <alternativeName>
        <fullName evidence="5">Protein-glutamine N-methyltransferase PrmC</fullName>
    </alternativeName>
</protein>
<dbReference type="GO" id="GO:0008168">
    <property type="term" value="F:methyltransferase activity"/>
    <property type="evidence" value="ECO:0007669"/>
    <property type="project" value="UniProtKB-KW"/>
</dbReference>
<sequence>MPELKHVLASATTLLSEAGVPSPSADANILVAHALGVERRDLARRVILGYELRSDETTQVAELLDQRAKRVPLQHLIGSTGFRRLELLVGPGVFIPRVETEWVAGLAVEAASALEDPLVVDLCTGSGAIALAVADEVPSARVVAVELDPPAVEWARRNIEALGSRVDLRAGDAVRADERLLADLVGLVDVVVANPPYIPPDAEPTEPEVRDHDPVLALYGGGDDGLAVPRGVVATAARLLRPGGLLVMEHADVQGSGGRALTKAPDWVDVSTQRDLTGRDRALVARRSS</sequence>
<evidence type="ECO:0000256" key="3">
    <source>
        <dbReference type="ARBA" id="ARBA00022691"/>
    </source>
</evidence>
<feature type="binding site" evidence="5">
    <location>
        <begin position="194"/>
        <end position="197"/>
    </location>
    <ligand>
        <name>substrate</name>
    </ligand>
</feature>
<dbReference type="HAMAP" id="MF_02126">
    <property type="entry name" value="RF_methyltr_PrmC"/>
    <property type="match status" value="1"/>
</dbReference>
<reference evidence="9" key="1">
    <citation type="journal article" date="2019" name="Int. J. Syst. Evol. Microbiol.">
        <title>The Global Catalogue of Microorganisms (GCM) 10K type strain sequencing project: providing services to taxonomists for standard genome sequencing and annotation.</title>
        <authorList>
            <consortium name="The Broad Institute Genomics Platform"/>
            <consortium name="The Broad Institute Genome Sequencing Center for Infectious Disease"/>
            <person name="Wu L."/>
            <person name="Ma J."/>
        </authorList>
    </citation>
    <scope>NUCLEOTIDE SEQUENCE [LARGE SCALE GENOMIC DNA]</scope>
    <source>
        <strain evidence="9">JCM 16902</strain>
    </source>
</reference>
<keyword evidence="3 5" id="KW-0949">S-adenosyl-L-methionine</keyword>
<evidence type="ECO:0000256" key="2">
    <source>
        <dbReference type="ARBA" id="ARBA00022679"/>
    </source>
</evidence>
<dbReference type="NCBIfam" id="TIGR00536">
    <property type="entry name" value="hemK_fam"/>
    <property type="match status" value="1"/>
</dbReference>
<evidence type="ECO:0000256" key="4">
    <source>
        <dbReference type="ARBA" id="ARBA00048391"/>
    </source>
</evidence>
<feature type="domain" description="Methyltransferase small" evidence="6">
    <location>
        <begin position="116"/>
        <end position="197"/>
    </location>
</feature>
<dbReference type="CDD" id="cd02440">
    <property type="entry name" value="AdoMet_MTases"/>
    <property type="match status" value="1"/>
</dbReference>
<dbReference type="PANTHER" id="PTHR18895">
    <property type="entry name" value="HEMK METHYLTRANSFERASE"/>
    <property type="match status" value="1"/>
</dbReference>
<comment type="caution">
    <text evidence="5">Lacks conserved residue(s) required for the propagation of feature annotation.</text>
</comment>
<evidence type="ECO:0000259" key="7">
    <source>
        <dbReference type="Pfam" id="PF17827"/>
    </source>
</evidence>
<comment type="similarity">
    <text evidence="5">Belongs to the protein N5-glutamine methyltransferase family. PrmC subfamily.</text>
</comment>
<keyword evidence="2 5" id="KW-0808">Transferase</keyword>
<dbReference type="GO" id="GO:0032259">
    <property type="term" value="P:methylation"/>
    <property type="evidence" value="ECO:0007669"/>
    <property type="project" value="UniProtKB-KW"/>
</dbReference>
<dbReference type="PROSITE" id="PS00092">
    <property type="entry name" value="N6_MTASE"/>
    <property type="match status" value="1"/>
</dbReference>
<organism evidence="8 9">
    <name type="scientific">Kineosporia mesophila</name>
    <dbReference type="NCBI Taxonomy" id="566012"/>
    <lineage>
        <taxon>Bacteria</taxon>
        <taxon>Bacillati</taxon>
        <taxon>Actinomycetota</taxon>
        <taxon>Actinomycetes</taxon>
        <taxon>Kineosporiales</taxon>
        <taxon>Kineosporiaceae</taxon>
        <taxon>Kineosporia</taxon>
    </lineage>
</organism>
<dbReference type="Pfam" id="PF17827">
    <property type="entry name" value="PrmC_N"/>
    <property type="match status" value="1"/>
</dbReference>
<dbReference type="Gene3D" id="1.10.8.10">
    <property type="entry name" value="DNA helicase RuvA subunit, C-terminal domain"/>
    <property type="match status" value="1"/>
</dbReference>
<name>A0ABP6ZWN4_9ACTN</name>
<evidence type="ECO:0000313" key="9">
    <source>
        <dbReference type="Proteomes" id="UP001501074"/>
    </source>
</evidence>
<dbReference type="InterPro" id="IPR050320">
    <property type="entry name" value="N5-glutamine_MTase"/>
</dbReference>
<keyword evidence="1 5" id="KW-0489">Methyltransferase</keyword>
<feature type="binding site" evidence="5">
    <location>
        <position position="146"/>
    </location>
    <ligand>
        <name>S-adenosyl-L-methionine</name>
        <dbReference type="ChEBI" id="CHEBI:59789"/>
    </ligand>
</feature>
<dbReference type="PANTHER" id="PTHR18895:SF74">
    <property type="entry name" value="MTRF1L RELEASE FACTOR GLUTAMINE METHYLTRANSFERASE"/>
    <property type="match status" value="1"/>
</dbReference>
<comment type="catalytic activity">
    <reaction evidence="4 5">
        <text>L-glutaminyl-[peptide chain release factor] + S-adenosyl-L-methionine = N(5)-methyl-L-glutaminyl-[peptide chain release factor] + S-adenosyl-L-homocysteine + H(+)</text>
        <dbReference type="Rhea" id="RHEA:42896"/>
        <dbReference type="Rhea" id="RHEA-COMP:10271"/>
        <dbReference type="Rhea" id="RHEA-COMP:10272"/>
        <dbReference type="ChEBI" id="CHEBI:15378"/>
        <dbReference type="ChEBI" id="CHEBI:30011"/>
        <dbReference type="ChEBI" id="CHEBI:57856"/>
        <dbReference type="ChEBI" id="CHEBI:59789"/>
        <dbReference type="ChEBI" id="CHEBI:61891"/>
        <dbReference type="EC" id="2.1.1.297"/>
    </reaction>
</comment>
<dbReference type="InterPro" id="IPR004556">
    <property type="entry name" value="HemK-like"/>
</dbReference>
<comment type="function">
    <text evidence="5">Methylates the class 1 translation termination release factors RF1/PrfA and RF2/PrfB on the glutamine residue of the universally conserved GGQ motif.</text>
</comment>
<gene>
    <name evidence="5 8" type="primary">prmC</name>
    <name evidence="8" type="ORF">GCM10022223_39320</name>
</gene>
<feature type="binding site" evidence="5">
    <location>
        <position position="194"/>
    </location>
    <ligand>
        <name>S-adenosyl-L-methionine</name>
        <dbReference type="ChEBI" id="CHEBI:59789"/>
    </ligand>
</feature>
<dbReference type="EC" id="2.1.1.297" evidence="5"/>
<dbReference type="EMBL" id="BAAAZO010000006">
    <property type="protein sequence ID" value="GAA3618641.1"/>
    <property type="molecule type" value="Genomic_DNA"/>
</dbReference>
<evidence type="ECO:0000313" key="8">
    <source>
        <dbReference type="EMBL" id="GAA3618641.1"/>
    </source>
</evidence>
<dbReference type="NCBIfam" id="TIGR03534">
    <property type="entry name" value="RF_mod_PrmC"/>
    <property type="match status" value="1"/>
</dbReference>
<feature type="domain" description="Release factor glutamine methyltransferase N-terminal" evidence="7">
    <location>
        <begin position="7"/>
        <end position="78"/>
    </location>
</feature>
<evidence type="ECO:0000256" key="5">
    <source>
        <dbReference type="HAMAP-Rule" id="MF_02126"/>
    </source>
</evidence>
<dbReference type="InterPro" id="IPR019874">
    <property type="entry name" value="RF_methyltr_PrmC"/>
</dbReference>
<proteinExistence type="inferred from homology"/>